<feature type="compositionally biased region" description="Polar residues" evidence="1">
    <location>
        <begin position="199"/>
        <end position="210"/>
    </location>
</feature>
<feature type="compositionally biased region" description="Low complexity" evidence="1">
    <location>
        <begin position="687"/>
        <end position="721"/>
    </location>
</feature>
<name>A3LNU3_PICST</name>
<dbReference type="AlphaFoldDB" id="A3LNU3"/>
<dbReference type="STRING" id="322104.A3LNU3"/>
<feature type="compositionally biased region" description="Polar residues" evidence="1">
    <location>
        <begin position="25"/>
        <end position="34"/>
    </location>
</feature>
<evidence type="ECO:0000313" key="2">
    <source>
        <dbReference type="EMBL" id="ABN64921.2"/>
    </source>
</evidence>
<dbReference type="KEGG" id="pic:PICST_29712"/>
<reference evidence="2 3" key="1">
    <citation type="journal article" date="2007" name="Nat. Biotechnol.">
        <title>Genome sequence of the lignocellulose-bioconverting and xylose-fermenting yeast Pichia stipitis.</title>
        <authorList>
            <person name="Jeffries T.W."/>
            <person name="Grigoriev I.V."/>
            <person name="Grimwood J."/>
            <person name="Laplaza J.M."/>
            <person name="Aerts A."/>
            <person name="Salamov A."/>
            <person name="Schmutz J."/>
            <person name="Lindquist E."/>
            <person name="Dehal P."/>
            <person name="Shapiro H."/>
            <person name="Jin Y.S."/>
            <person name="Passoth V."/>
            <person name="Richardson P.M."/>
        </authorList>
    </citation>
    <scope>NUCLEOTIDE SEQUENCE [LARGE SCALE GENOMIC DNA]</scope>
    <source>
        <strain evidence="3">ATCC 58785 / CBS 6054 / NBRC 10063 / NRRL Y-11545</strain>
    </source>
</reference>
<feature type="compositionally biased region" description="Acidic residues" evidence="1">
    <location>
        <begin position="51"/>
        <end position="70"/>
    </location>
</feature>
<dbReference type="GeneID" id="4836861"/>
<feature type="compositionally biased region" description="Low complexity" evidence="1">
    <location>
        <begin position="143"/>
        <end position="161"/>
    </location>
</feature>
<gene>
    <name evidence="2" type="primary">SPI1.2</name>
    <name evidence="2" type="ORF">PICST_29712</name>
</gene>
<dbReference type="InParanoid" id="A3LNU3"/>
<keyword evidence="3" id="KW-1185">Reference proteome</keyword>
<dbReference type="RefSeq" id="XP_001382950.2">
    <property type="nucleotide sequence ID" value="XM_001382913.1"/>
</dbReference>
<feature type="compositionally biased region" description="Basic and acidic residues" evidence="1">
    <location>
        <begin position="185"/>
        <end position="194"/>
    </location>
</feature>
<feature type="region of interest" description="Disordered" evidence="1">
    <location>
        <begin position="893"/>
        <end position="918"/>
    </location>
</feature>
<evidence type="ECO:0000256" key="1">
    <source>
        <dbReference type="SAM" id="MobiDB-lite"/>
    </source>
</evidence>
<dbReference type="eggNOG" id="ENOG502R5G3">
    <property type="taxonomic scope" value="Eukaryota"/>
</dbReference>
<feature type="region of interest" description="Disordered" evidence="1">
    <location>
        <begin position="140"/>
        <end position="210"/>
    </location>
</feature>
<feature type="compositionally biased region" description="Basic and acidic residues" evidence="1">
    <location>
        <begin position="821"/>
        <end position="834"/>
    </location>
</feature>
<protein>
    <submittedName>
        <fullName evidence="2">Repeat protein 2</fullName>
    </submittedName>
</protein>
<feature type="region of interest" description="Disordered" evidence="1">
    <location>
        <begin position="1"/>
        <end position="71"/>
    </location>
</feature>
<dbReference type="EMBL" id="CP000496">
    <property type="protein sequence ID" value="ABN64921.2"/>
    <property type="molecule type" value="Genomic_DNA"/>
</dbReference>
<dbReference type="HOGENOM" id="CLU_317367_0_0_1"/>
<feature type="region of interest" description="Disordered" evidence="1">
    <location>
        <begin position="676"/>
        <end position="841"/>
    </location>
</feature>
<proteinExistence type="predicted"/>
<evidence type="ECO:0000313" key="3">
    <source>
        <dbReference type="Proteomes" id="UP000002258"/>
    </source>
</evidence>
<organism evidence="2 3">
    <name type="scientific">Scheffersomyces stipitis (strain ATCC 58785 / CBS 6054 / NBRC 10063 / NRRL Y-11545)</name>
    <name type="common">Yeast</name>
    <name type="synonym">Pichia stipitis</name>
    <dbReference type="NCBI Taxonomy" id="322104"/>
    <lineage>
        <taxon>Eukaryota</taxon>
        <taxon>Fungi</taxon>
        <taxon>Dikarya</taxon>
        <taxon>Ascomycota</taxon>
        <taxon>Saccharomycotina</taxon>
        <taxon>Pichiomycetes</taxon>
        <taxon>Debaryomycetaceae</taxon>
        <taxon>Scheffersomyces</taxon>
    </lineage>
</organism>
<feature type="compositionally biased region" description="Polar residues" evidence="1">
    <location>
        <begin position="738"/>
        <end position="780"/>
    </location>
</feature>
<sequence length="918" mass="102699">MADILPKTMDIDAINQSEGPPGDSSHFNASNSALNEPKPPDIGRKRKTDVAPDDSMDLDGESSDAVENGELEPSFVTAGSVMADDSFDDTQEASNALNTLNEGPEMSIMDSFETSVSKNSSHHVIEEEHDPLLAAKGDTVMISPSPTSSSDLSKPTSTSDSVEITNVYIKEKNPKSQKNNLSENEEIKKNQENRKSKKQTSGAPLTDSIWNGQNASLQHHKNNSSIKLLSKDRLIKDLEKLGSGLNKNWEEDKFTDDLTFKKIRRLGFAKNYVTSHSQQEWAGEQGRIDRWNIPQEFLIDSLSLLGEHEYQKRAIELRIDRFEYKDTQLDPSKELSLKEKLAVIEDHFSHLPEKFYETALQLETKLKQVRAAKTNFLDLLAKATGEDKEARPSYLRAIHENEIQERDLMAQLTKENTLRAIVPLMMIRPLSNSTAYMSLSPIEGPKTSTQGPSLLMSLKKLLRQGYEGSTSDYYFKLSMIPSKPLANMFLVGLEHPSDHKNPEMAISELFNRGSMQITSSHNLNFSKFPSDVYSVEEKVKYEILVAHSERIRNTYYLDKDKEKSKSFYLIATDSGKVPTRKNANLPNYSLEIISTFKFCSYCHESDHPTFKCTKTNKNRTTYYPPSTPMVATYTSTRESTTDNGSKFRKVRTGAFTEVTKGVKPQKIQQTIVNHGSNSFMNLPMEEPPSSTTDPTSTTAFSRQPTSTPTTPRQRQTQSQTPATKTKTTQDLDSEDIVIQTTTSIQTEANTITPPSTPFTVQTHKTTDTPSSMGASSTRRTPYSRPINKRQDATSPTQRLEPLRARKTPSRQNTAQLADARSWSERYPQRLRDNPPKTGSVDFSFSQIGSSIDPLKSTNTTPAMISSPIGSSFSITEASQQQLANPIQLRSEVLPSQDTIPDWSTLQDTSTNDTPSQLN</sequence>
<accession>A3LNU3</accession>
<dbReference type="Proteomes" id="UP000002258">
    <property type="component" value="Chromosome 2"/>
</dbReference>